<dbReference type="Proteomes" id="UP001140502">
    <property type="component" value="Unassembled WGS sequence"/>
</dbReference>
<evidence type="ECO:0000256" key="1">
    <source>
        <dbReference type="ARBA" id="ARBA00023295"/>
    </source>
</evidence>
<comment type="caution">
    <text evidence="3">The sequence shown here is derived from an EMBL/GenBank/DDBJ whole genome shotgun (WGS) entry which is preliminary data.</text>
</comment>
<dbReference type="PANTHER" id="PTHR43730:SF1">
    <property type="entry name" value="BETA-MANNOSIDASE"/>
    <property type="match status" value="1"/>
</dbReference>
<accession>A0A9W8TBM9</accession>
<evidence type="ECO:0000313" key="4">
    <source>
        <dbReference type="Proteomes" id="UP001140502"/>
    </source>
</evidence>
<protein>
    <recommendedName>
        <fullName evidence="2">Mannosidase Ig/CBM-like domain-containing protein</fullName>
    </recommendedName>
</protein>
<dbReference type="InterPro" id="IPR036156">
    <property type="entry name" value="Beta-gal/glucu_dom_sf"/>
</dbReference>
<dbReference type="InterPro" id="IPR041447">
    <property type="entry name" value="Mannosidase_ig"/>
</dbReference>
<dbReference type="AlphaFoldDB" id="A0A9W8TBM9"/>
<dbReference type="GO" id="GO:0006516">
    <property type="term" value="P:glycoprotein catabolic process"/>
    <property type="evidence" value="ECO:0007669"/>
    <property type="project" value="TreeGrafter"/>
</dbReference>
<keyword evidence="1" id="KW-0326">Glycosidase</keyword>
<dbReference type="Gene3D" id="3.20.20.80">
    <property type="entry name" value="Glycosidases"/>
    <property type="match status" value="1"/>
</dbReference>
<dbReference type="GO" id="GO:0004567">
    <property type="term" value="F:beta-mannosidase activity"/>
    <property type="evidence" value="ECO:0007669"/>
    <property type="project" value="TreeGrafter"/>
</dbReference>
<dbReference type="EMBL" id="JAPEUR010000464">
    <property type="protein sequence ID" value="KAJ4309087.1"/>
    <property type="molecule type" value="Genomic_DNA"/>
</dbReference>
<reference evidence="3" key="1">
    <citation type="submission" date="2022-10" db="EMBL/GenBank/DDBJ databases">
        <title>Tapping the CABI collections for fungal endophytes: first genome assemblies for Collariella, Neodidymelliopsis, Ascochyta clinopodiicola, Didymella pomorum, Didymosphaeria variabile, Neocosmospora piperis and Neocucurbitaria cava.</title>
        <authorList>
            <person name="Hill R."/>
        </authorList>
    </citation>
    <scope>NUCLEOTIDE SEQUENCE</scope>
    <source>
        <strain evidence="3">IMI 366586</strain>
    </source>
</reference>
<dbReference type="InterPro" id="IPR050887">
    <property type="entry name" value="Beta-mannosidase_GH2"/>
</dbReference>
<dbReference type="InterPro" id="IPR017853">
    <property type="entry name" value="GH"/>
</dbReference>
<dbReference type="Gene3D" id="2.60.40.10">
    <property type="entry name" value="Immunoglobulins"/>
    <property type="match status" value="1"/>
</dbReference>
<organism evidence="3 4">
    <name type="scientific">Fusarium piperis</name>
    <dbReference type="NCBI Taxonomy" id="1435070"/>
    <lineage>
        <taxon>Eukaryota</taxon>
        <taxon>Fungi</taxon>
        <taxon>Dikarya</taxon>
        <taxon>Ascomycota</taxon>
        <taxon>Pezizomycotina</taxon>
        <taxon>Sordariomycetes</taxon>
        <taxon>Hypocreomycetidae</taxon>
        <taxon>Hypocreales</taxon>
        <taxon>Nectriaceae</taxon>
        <taxon>Fusarium</taxon>
        <taxon>Fusarium solani species complex</taxon>
    </lineage>
</organism>
<evidence type="ECO:0000313" key="3">
    <source>
        <dbReference type="EMBL" id="KAJ4309087.1"/>
    </source>
</evidence>
<evidence type="ECO:0000259" key="2">
    <source>
        <dbReference type="Pfam" id="PF17786"/>
    </source>
</evidence>
<sequence length="282" mass="31849">MDFHNKADGHERRIATYLVENFRPREDLESYVYLTQLCQSEAMTYAYRGWRRQWGDDRRCGGVLVWQLNDCWPGISWAIVDYFLRKKPAFYAITRALEPLAVAAEREHHDWSVCHARPAKKSSFSIWIVNSQCEAKGDIEVRFISVRTGNEIKSKILLENIVITANGTTEVLCGEVDNVKEEPHVIAVRLLVDGACASRSVDWPQPMKYLDFSERNVKVELSDGQYIITAQRPTKGVVLEEADGVTLSDNCVDIVPGDEVRVAISGPAPAALSPKFKYLGQT</sequence>
<gene>
    <name evidence="3" type="ORF">N0V84_011706</name>
</gene>
<dbReference type="OrthoDB" id="2866996at2759"/>
<proteinExistence type="predicted"/>
<keyword evidence="4" id="KW-1185">Reference proteome</keyword>
<dbReference type="PANTHER" id="PTHR43730">
    <property type="entry name" value="BETA-MANNOSIDASE"/>
    <property type="match status" value="1"/>
</dbReference>
<dbReference type="SUPFAM" id="SSF49303">
    <property type="entry name" value="beta-Galactosidase/glucuronidase domain"/>
    <property type="match status" value="1"/>
</dbReference>
<keyword evidence="1" id="KW-0378">Hydrolase</keyword>
<name>A0A9W8TBM9_9HYPO</name>
<dbReference type="InterPro" id="IPR013783">
    <property type="entry name" value="Ig-like_fold"/>
</dbReference>
<dbReference type="SUPFAM" id="SSF51445">
    <property type="entry name" value="(Trans)glycosidases"/>
    <property type="match status" value="1"/>
</dbReference>
<feature type="domain" description="Mannosidase Ig/CBM-like" evidence="2">
    <location>
        <begin position="123"/>
        <end position="209"/>
    </location>
</feature>
<dbReference type="Pfam" id="PF17786">
    <property type="entry name" value="Mannosidase_ig"/>
    <property type="match status" value="1"/>
</dbReference>